<dbReference type="AlphaFoldDB" id="A0A427ATJ9"/>
<sequence length="107" mass="11449">SVGGPEALGRSSARRSEPLAVVAGGGVPPVPALSRSIIRHFLVISVRFFLCSGFAYGCRIRVQLSKKVVNIGELRRLASQGIPDGTGIRSIVWKVLVSIESMFLSRS</sequence>
<organism evidence="2 3">
    <name type="scientific">Ensete ventricosum</name>
    <name type="common">Abyssinian banana</name>
    <name type="synonym">Musa ensete</name>
    <dbReference type="NCBI Taxonomy" id="4639"/>
    <lineage>
        <taxon>Eukaryota</taxon>
        <taxon>Viridiplantae</taxon>
        <taxon>Streptophyta</taxon>
        <taxon>Embryophyta</taxon>
        <taxon>Tracheophyta</taxon>
        <taxon>Spermatophyta</taxon>
        <taxon>Magnoliopsida</taxon>
        <taxon>Liliopsida</taxon>
        <taxon>Zingiberales</taxon>
        <taxon>Musaceae</taxon>
        <taxon>Ensete</taxon>
    </lineage>
</organism>
<comment type="caution">
    <text evidence="2">The sequence shown here is derived from an EMBL/GenBank/DDBJ whole genome shotgun (WGS) entry which is preliminary data.</text>
</comment>
<dbReference type="Proteomes" id="UP000287651">
    <property type="component" value="Unassembled WGS sequence"/>
</dbReference>
<protein>
    <recommendedName>
        <fullName evidence="4">Rab-GAP TBC domain-containing protein</fullName>
    </recommendedName>
</protein>
<dbReference type="EMBL" id="AMZH03001361">
    <property type="protein sequence ID" value="RRT79582.1"/>
    <property type="molecule type" value="Genomic_DNA"/>
</dbReference>
<evidence type="ECO:0008006" key="4">
    <source>
        <dbReference type="Google" id="ProtNLM"/>
    </source>
</evidence>
<keyword evidence="1" id="KW-0812">Transmembrane</keyword>
<feature type="non-terminal residue" evidence="2">
    <location>
        <position position="1"/>
    </location>
</feature>
<evidence type="ECO:0000313" key="3">
    <source>
        <dbReference type="Proteomes" id="UP000287651"/>
    </source>
</evidence>
<gene>
    <name evidence="2" type="ORF">B296_00017613</name>
</gene>
<accession>A0A427ATJ9</accession>
<keyword evidence="1" id="KW-0472">Membrane</keyword>
<feature type="transmembrane region" description="Helical" evidence="1">
    <location>
        <begin position="37"/>
        <end position="57"/>
    </location>
</feature>
<name>A0A427ATJ9_ENSVE</name>
<evidence type="ECO:0000313" key="2">
    <source>
        <dbReference type="EMBL" id="RRT79582.1"/>
    </source>
</evidence>
<reference evidence="2 3" key="1">
    <citation type="journal article" date="2014" name="Agronomy (Basel)">
        <title>A Draft Genome Sequence for Ensete ventricosum, the Drought-Tolerant Tree Against Hunger.</title>
        <authorList>
            <person name="Harrison J."/>
            <person name="Moore K.A."/>
            <person name="Paszkiewicz K."/>
            <person name="Jones T."/>
            <person name="Grant M."/>
            <person name="Ambacheew D."/>
            <person name="Muzemil S."/>
            <person name="Studholme D.J."/>
        </authorList>
    </citation>
    <scope>NUCLEOTIDE SEQUENCE [LARGE SCALE GENOMIC DNA]</scope>
</reference>
<evidence type="ECO:0000256" key="1">
    <source>
        <dbReference type="SAM" id="Phobius"/>
    </source>
</evidence>
<proteinExistence type="predicted"/>
<keyword evidence="1" id="KW-1133">Transmembrane helix</keyword>